<dbReference type="InterPro" id="IPR011006">
    <property type="entry name" value="CheY-like_superfamily"/>
</dbReference>
<keyword evidence="2" id="KW-0902">Two-component regulatory system</keyword>
<dbReference type="Pfam" id="PF00072">
    <property type="entry name" value="Response_reg"/>
    <property type="match status" value="1"/>
</dbReference>
<evidence type="ECO:0000256" key="2">
    <source>
        <dbReference type="ARBA" id="ARBA00023012"/>
    </source>
</evidence>
<reference evidence="5 6" key="1">
    <citation type="submission" date="2015-03" db="EMBL/GenBank/DDBJ databases">
        <title>Genome sequence of Pseudoalteromonas aurantia.</title>
        <authorList>
            <person name="Xie B.-B."/>
            <person name="Rong J.-C."/>
            <person name="Qin Q.-L."/>
            <person name="Zhang Y.-Z."/>
        </authorList>
    </citation>
    <scope>NUCLEOTIDE SEQUENCE [LARGE SCALE GENOMIC DNA]</scope>
    <source>
        <strain evidence="5 6">208</strain>
    </source>
</reference>
<feature type="domain" description="Response regulatory" evidence="4">
    <location>
        <begin position="20"/>
        <end position="135"/>
    </location>
</feature>
<dbReference type="PANTHER" id="PTHR44591:SF14">
    <property type="entry name" value="PROTEIN PILG"/>
    <property type="match status" value="1"/>
</dbReference>
<accession>A0ABR9EBX6</accession>
<keyword evidence="1 3" id="KW-0597">Phosphoprotein</keyword>
<sequence length="138" mass="15657">MNADVKKKSLYMEFVKPLEPILIVDDVKEIREYLCEILSNLGFEEILESKDFDSAKPLLASKEPGVVFLDIELPDTDGTRILEFVNDNYPNTHVIMCSGHNSLENVQNTWELGAKGFIAKPFNAKKVDTVLKRLELIT</sequence>
<organism evidence="5 6">
    <name type="scientific">Pseudoalteromonas aurantia 208</name>
    <dbReference type="NCBI Taxonomy" id="1314867"/>
    <lineage>
        <taxon>Bacteria</taxon>
        <taxon>Pseudomonadati</taxon>
        <taxon>Pseudomonadota</taxon>
        <taxon>Gammaproteobacteria</taxon>
        <taxon>Alteromonadales</taxon>
        <taxon>Pseudoalteromonadaceae</taxon>
        <taxon>Pseudoalteromonas</taxon>
    </lineage>
</organism>
<proteinExistence type="predicted"/>
<dbReference type="InterPro" id="IPR050595">
    <property type="entry name" value="Bact_response_regulator"/>
</dbReference>
<dbReference type="EMBL" id="AQGV01000012">
    <property type="protein sequence ID" value="MBE0368252.1"/>
    <property type="molecule type" value="Genomic_DNA"/>
</dbReference>
<evidence type="ECO:0000256" key="3">
    <source>
        <dbReference type="PROSITE-ProRule" id="PRU00169"/>
    </source>
</evidence>
<protein>
    <recommendedName>
        <fullName evidence="4">Response regulatory domain-containing protein</fullName>
    </recommendedName>
</protein>
<dbReference type="SUPFAM" id="SSF52172">
    <property type="entry name" value="CheY-like"/>
    <property type="match status" value="1"/>
</dbReference>
<dbReference type="Proteomes" id="UP000615755">
    <property type="component" value="Unassembled WGS sequence"/>
</dbReference>
<keyword evidence="6" id="KW-1185">Reference proteome</keyword>
<evidence type="ECO:0000256" key="1">
    <source>
        <dbReference type="ARBA" id="ARBA00022553"/>
    </source>
</evidence>
<dbReference type="Gene3D" id="3.40.50.2300">
    <property type="match status" value="1"/>
</dbReference>
<comment type="caution">
    <text evidence="5">The sequence shown here is derived from an EMBL/GenBank/DDBJ whole genome shotgun (WGS) entry which is preliminary data.</text>
</comment>
<dbReference type="PANTHER" id="PTHR44591">
    <property type="entry name" value="STRESS RESPONSE REGULATOR PROTEIN 1"/>
    <property type="match status" value="1"/>
</dbReference>
<evidence type="ECO:0000313" key="5">
    <source>
        <dbReference type="EMBL" id="MBE0368252.1"/>
    </source>
</evidence>
<evidence type="ECO:0000259" key="4">
    <source>
        <dbReference type="PROSITE" id="PS50110"/>
    </source>
</evidence>
<dbReference type="PROSITE" id="PS50110">
    <property type="entry name" value="RESPONSE_REGULATORY"/>
    <property type="match status" value="1"/>
</dbReference>
<gene>
    <name evidence="5" type="ORF">PAUR_a1814</name>
</gene>
<name>A0ABR9EBX6_9GAMM</name>
<evidence type="ECO:0000313" key="6">
    <source>
        <dbReference type="Proteomes" id="UP000615755"/>
    </source>
</evidence>
<dbReference type="InterPro" id="IPR001789">
    <property type="entry name" value="Sig_transdc_resp-reg_receiver"/>
</dbReference>
<dbReference type="SMART" id="SM00448">
    <property type="entry name" value="REC"/>
    <property type="match status" value="1"/>
</dbReference>
<feature type="modified residue" description="4-aspartylphosphate" evidence="3">
    <location>
        <position position="70"/>
    </location>
</feature>